<dbReference type="EMBL" id="PDHH01000001">
    <property type="protein sequence ID" value="PSM53095.1"/>
    <property type="molecule type" value="Genomic_DNA"/>
</dbReference>
<protein>
    <submittedName>
        <fullName evidence="2">Uncharacterized protein</fullName>
    </submittedName>
</protein>
<reference evidence="3" key="1">
    <citation type="submission" date="2017-10" db="EMBL/GenBank/DDBJ databases">
        <title>Campylobacter species from seals.</title>
        <authorList>
            <person name="Gilbert M.J."/>
            <person name="Zomer A.L."/>
            <person name="Timmerman A.J."/>
            <person name="Duim B."/>
            <person name="Wagenaar J.A."/>
        </authorList>
    </citation>
    <scope>NUCLEOTIDE SEQUENCE [LARGE SCALE GENOMIC DNA]</scope>
    <source>
        <strain evidence="3">17S00004-5</strain>
    </source>
</reference>
<keyword evidence="1" id="KW-0472">Membrane</keyword>
<dbReference type="Proteomes" id="UP000240535">
    <property type="component" value="Unassembled WGS sequence"/>
</dbReference>
<name>A0A2P8R3N2_9BACT</name>
<gene>
    <name evidence="2" type="ORF">CQ405_00655</name>
</gene>
<evidence type="ECO:0000313" key="3">
    <source>
        <dbReference type="Proteomes" id="UP000240535"/>
    </source>
</evidence>
<evidence type="ECO:0000313" key="2">
    <source>
        <dbReference type="EMBL" id="PSM53095.1"/>
    </source>
</evidence>
<proteinExistence type="predicted"/>
<sequence length="166" mass="20522">MKKDENEPILTLKRKKSLFNFIYHISFIFWIFATLIFIPSWFIMADTILKNIIGVFLIISIFYWYFGMFDIRLIQCYEKYFIIQRILFSKKIYYSYLKKYDFFRSFAGDYTILIYKKYRFGTHINEVLFDKDDFTKFIELLENKGIYEYNLLIKRNEKHIKKAIKK</sequence>
<keyword evidence="1" id="KW-0812">Transmembrane</keyword>
<accession>A0A2P8R3N2</accession>
<keyword evidence="3" id="KW-1185">Reference proteome</keyword>
<feature type="transmembrane region" description="Helical" evidence="1">
    <location>
        <begin position="21"/>
        <end position="42"/>
    </location>
</feature>
<keyword evidence="1" id="KW-1133">Transmembrane helix</keyword>
<comment type="caution">
    <text evidence="2">The sequence shown here is derived from an EMBL/GenBank/DDBJ whole genome shotgun (WGS) entry which is preliminary data.</text>
</comment>
<evidence type="ECO:0000256" key="1">
    <source>
        <dbReference type="SAM" id="Phobius"/>
    </source>
</evidence>
<dbReference type="AlphaFoldDB" id="A0A2P8R3N2"/>
<dbReference type="RefSeq" id="WP_106869538.1">
    <property type="nucleotide sequence ID" value="NZ_CP053841.1"/>
</dbReference>
<feature type="transmembrane region" description="Helical" evidence="1">
    <location>
        <begin position="48"/>
        <end position="66"/>
    </location>
</feature>
<organism evidence="2 3">
    <name type="scientific">Campylobacter blaseri</name>
    <dbReference type="NCBI Taxonomy" id="2042961"/>
    <lineage>
        <taxon>Bacteria</taxon>
        <taxon>Pseudomonadati</taxon>
        <taxon>Campylobacterota</taxon>
        <taxon>Epsilonproteobacteria</taxon>
        <taxon>Campylobacterales</taxon>
        <taxon>Campylobacteraceae</taxon>
        <taxon>Campylobacter</taxon>
    </lineage>
</organism>